<evidence type="ECO:0000313" key="2">
    <source>
        <dbReference type="EMBL" id="MCA2015622.1"/>
    </source>
</evidence>
<evidence type="ECO:0000259" key="1">
    <source>
        <dbReference type="PROSITE" id="PS50943"/>
    </source>
</evidence>
<protein>
    <submittedName>
        <fullName evidence="2">Helix-turn-helix domain-containing protein</fullName>
    </submittedName>
</protein>
<keyword evidence="3" id="KW-1185">Reference proteome</keyword>
<dbReference type="PROSITE" id="PS50943">
    <property type="entry name" value="HTH_CROC1"/>
    <property type="match status" value="1"/>
</dbReference>
<dbReference type="Gene3D" id="1.10.260.40">
    <property type="entry name" value="lambda repressor-like DNA-binding domains"/>
    <property type="match status" value="1"/>
</dbReference>
<dbReference type="Pfam" id="PF01381">
    <property type="entry name" value="HTH_3"/>
    <property type="match status" value="1"/>
</dbReference>
<dbReference type="EMBL" id="JAIWIU010000033">
    <property type="protein sequence ID" value="MCA2015622.1"/>
    <property type="molecule type" value="Genomic_DNA"/>
</dbReference>
<dbReference type="SMART" id="SM00530">
    <property type="entry name" value="HTH_XRE"/>
    <property type="match status" value="1"/>
</dbReference>
<accession>A0ABS7YKV2</accession>
<proteinExistence type="predicted"/>
<dbReference type="SUPFAM" id="SSF47413">
    <property type="entry name" value="lambda repressor-like DNA-binding domains"/>
    <property type="match status" value="1"/>
</dbReference>
<gene>
    <name evidence="2" type="ORF">LDJ79_05835</name>
</gene>
<dbReference type="Proteomes" id="UP001199044">
    <property type="component" value="Unassembled WGS sequence"/>
</dbReference>
<name>A0ABS7YKV2_9VIBR</name>
<organism evidence="2 3">
    <name type="scientific">Vibrio tritonius</name>
    <dbReference type="NCBI Taxonomy" id="1435069"/>
    <lineage>
        <taxon>Bacteria</taxon>
        <taxon>Pseudomonadati</taxon>
        <taxon>Pseudomonadota</taxon>
        <taxon>Gammaproteobacteria</taxon>
        <taxon>Vibrionales</taxon>
        <taxon>Vibrionaceae</taxon>
        <taxon>Vibrio</taxon>
    </lineage>
</organism>
<sequence>MKSNPLSVLDAKMSPEALAAAKEKAADMLLDIRLAELREITHLSQVEIAKAMGISQPSVANLEKSGKDLRLSSLKKYIEATGGKLRIDVELPDGKHFGFPV</sequence>
<reference evidence="3" key="1">
    <citation type="submission" date="2023-07" db="EMBL/GenBank/DDBJ databases">
        <title>Molecular identification of indigenous halophilic bacteria isolated from red sea cost, biodegradation of synthetic dyes and assessment of degraded metabolite toxicity.</title>
        <authorList>
            <person name="Chaieb K."/>
            <person name="Altayb H.N."/>
        </authorList>
    </citation>
    <scope>NUCLEOTIDE SEQUENCE [LARGE SCALE GENOMIC DNA]</scope>
    <source>
        <strain evidence="3">K20</strain>
    </source>
</reference>
<comment type="caution">
    <text evidence="2">The sequence shown here is derived from an EMBL/GenBank/DDBJ whole genome shotgun (WGS) entry which is preliminary data.</text>
</comment>
<feature type="domain" description="HTH cro/C1-type" evidence="1">
    <location>
        <begin position="34"/>
        <end position="91"/>
    </location>
</feature>
<dbReference type="CDD" id="cd00093">
    <property type="entry name" value="HTH_XRE"/>
    <property type="match status" value="1"/>
</dbReference>
<dbReference type="RefSeq" id="WP_001963940.1">
    <property type="nucleotide sequence ID" value="NZ_JAIWIU010000033.1"/>
</dbReference>
<evidence type="ECO:0000313" key="3">
    <source>
        <dbReference type="Proteomes" id="UP001199044"/>
    </source>
</evidence>
<dbReference type="InterPro" id="IPR010982">
    <property type="entry name" value="Lambda_DNA-bd_dom_sf"/>
</dbReference>
<dbReference type="InterPro" id="IPR001387">
    <property type="entry name" value="Cro/C1-type_HTH"/>
</dbReference>